<organism evidence="1 2">
    <name type="scientific">Hwangdonia lutea</name>
    <dbReference type="NCBI Taxonomy" id="3075823"/>
    <lineage>
        <taxon>Bacteria</taxon>
        <taxon>Pseudomonadati</taxon>
        <taxon>Bacteroidota</taxon>
        <taxon>Flavobacteriia</taxon>
        <taxon>Flavobacteriales</taxon>
        <taxon>Flavobacteriaceae</taxon>
        <taxon>Hwangdonia</taxon>
    </lineage>
</organism>
<dbReference type="InterPro" id="IPR032577">
    <property type="entry name" value="DUF4920"/>
</dbReference>
<proteinExistence type="predicted"/>
<gene>
    <name evidence="1" type="ORF">RNZ46_03530</name>
</gene>
<evidence type="ECO:0000313" key="2">
    <source>
        <dbReference type="Proteomes" id="UP001302486"/>
    </source>
</evidence>
<sequence length="167" mass="18448">MKPITLTIICLFVLNSCKNKVENPQEKQIETEKVDYASFGNTIIADDAVAAASMASHYKTMSVGDSINSKMTATVNKVCQSKGCWMTLDLGDNEEVMVKFKDYAIFMPKDIAGKEVIINGIAYVTEVSVDEQRHYAEDEGKSAEEIASITEPKKTYSFEADGVLLKQ</sequence>
<dbReference type="Pfam" id="PF16267">
    <property type="entry name" value="DUF4920"/>
    <property type="match status" value="1"/>
</dbReference>
<keyword evidence="2" id="KW-1185">Reference proteome</keyword>
<dbReference type="RefSeq" id="WP_316984005.1">
    <property type="nucleotide sequence ID" value="NZ_CP136521.1"/>
</dbReference>
<protein>
    <submittedName>
        <fullName evidence="1">DUF4920 domain-containing protein</fullName>
    </submittedName>
</protein>
<dbReference type="EMBL" id="CP136521">
    <property type="protein sequence ID" value="WOD44337.1"/>
    <property type="molecule type" value="Genomic_DNA"/>
</dbReference>
<reference evidence="2" key="1">
    <citation type="submission" date="2024-06" db="EMBL/GenBank/DDBJ databases">
        <title>Hwangdonia haimaensis gen. nov., sp. nov., a member of the family Flavobacteriaceae isolated from the haima cold seep.</title>
        <authorList>
            <person name="Li J."/>
        </authorList>
    </citation>
    <scope>NUCLEOTIDE SEQUENCE [LARGE SCALE GENOMIC DNA]</scope>
    <source>
        <strain evidence="2">SCSIO 19198</strain>
    </source>
</reference>
<dbReference type="KEGG" id="hws:RNZ46_03530"/>
<name>A0AA97EN07_9FLAO</name>
<evidence type="ECO:0000313" key="1">
    <source>
        <dbReference type="EMBL" id="WOD44337.1"/>
    </source>
</evidence>
<accession>A0AA97EN07</accession>
<dbReference type="Proteomes" id="UP001302486">
    <property type="component" value="Chromosome"/>
</dbReference>
<dbReference type="AlphaFoldDB" id="A0AA97EN07"/>